<evidence type="ECO:0000256" key="4">
    <source>
        <dbReference type="SAM" id="MobiDB-lite"/>
    </source>
</evidence>
<dbReference type="AlphaFoldDB" id="A0A1B7N704"/>
<dbReference type="Gene3D" id="3.40.50.1460">
    <property type="match status" value="1"/>
</dbReference>
<dbReference type="InParanoid" id="A0A1B7N704"/>
<accession>A0A1B7N704</accession>
<evidence type="ECO:0000256" key="1">
    <source>
        <dbReference type="ARBA" id="ARBA00009005"/>
    </source>
</evidence>
<dbReference type="InterPro" id="IPR029030">
    <property type="entry name" value="Caspase-like_dom_sf"/>
</dbReference>
<proteinExistence type="inferred from homology"/>
<keyword evidence="3" id="KW-0788">Thiol protease</keyword>
<dbReference type="GO" id="GO:0006508">
    <property type="term" value="P:proteolysis"/>
    <property type="evidence" value="ECO:0007669"/>
    <property type="project" value="InterPro"/>
</dbReference>
<keyword evidence="7" id="KW-1185">Reference proteome</keyword>
<evidence type="ECO:0000259" key="5">
    <source>
        <dbReference type="Pfam" id="PF00656"/>
    </source>
</evidence>
<dbReference type="PANTHER" id="PTHR48104:SF30">
    <property type="entry name" value="METACASPASE-1"/>
    <property type="match status" value="1"/>
</dbReference>
<comment type="similarity">
    <text evidence="1">Belongs to the peptidase C14B family.</text>
</comment>
<reference evidence="6 7" key="1">
    <citation type="submission" date="2016-06" db="EMBL/GenBank/DDBJ databases">
        <title>Comparative genomics of the ectomycorrhizal sister species Rhizopogon vinicolor and Rhizopogon vesiculosus (Basidiomycota: Boletales) reveals a divergence of the mating type B locus.</title>
        <authorList>
            <consortium name="DOE Joint Genome Institute"/>
            <person name="Mujic A.B."/>
            <person name="Kuo A."/>
            <person name="Tritt A."/>
            <person name="Lipzen A."/>
            <person name="Chen C."/>
            <person name="Johnson J."/>
            <person name="Sharma A."/>
            <person name="Barry K."/>
            <person name="Grigoriev I.V."/>
            <person name="Spatafora J.W."/>
        </authorList>
    </citation>
    <scope>NUCLEOTIDE SEQUENCE [LARGE SCALE GENOMIC DNA]</scope>
    <source>
        <strain evidence="6 7">AM-OR11-026</strain>
    </source>
</reference>
<dbReference type="Proteomes" id="UP000092154">
    <property type="component" value="Unassembled WGS sequence"/>
</dbReference>
<name>A0A1B7N704_9AGAM</name>
<dbReference type="EMBL" id="KV448205">
    <property type="protein sequence ID" value="OAX40636.1"/>
    <property type="molecule type" value="Genomic_DNA"/>
</dbReference>
<evidence type="ECO:0000313" key="6">
    <source>
        <dbReference type="EMBL" id="OAX40636.1"/>
    </source>
</evidence>
<keyword evidence="3" id="KW-0378">Hydrolase</keyword>
<evidence type="ECO:0000256" key="2">
    <source>
        <dbReference type="ARBA" id="ARBA00022703"/>
    </source>
</evidence>
<sequence length="299" mass="33083">MADSNNAGNKKALLIAVHKVEGVDTPLPQTHYDARSLRNLLIDKFDYPEENVVLLMDDIKLHKSLWPTKHNIFKQITKMVSGASANDQFFFYFSGHGFPKGELNGKDEGIFAYTGRRIVGKTLKERLVRPLPRGSELFALWDCSYSGSMLDLDHGSCNRLPSGYAVAGTRRMSLTERFFPDPLSSPRTIPTADQQPPPRGRAGDPSPMLNSALIRPHSPTSWLLYMFPDSSPSAPARSSSPISSSKCLGGCRRTKAEEQQEAYVVSLSACGADENAYDDNTTGDTFTKFFIECVCKYVS</sequence>
<evidence type="ECO:0000256" key="3">
    <source>
        <dbReference type="ARBA" id="ARBA00022807"/>
    </source>
</evidence>
<feature type="compositionally biased region" description="Polar residues" evidence="4">
    <location>
        <begin position="185"/>
        <end position="194"/>
    </location>
</feature>
<organism evidence="6 7">
    <name type="scientific">Rhizopogon vinicolor AM-OR11-026</name>
    <dbReference type="NCBI Taxonomy" id="1314800"/>
    <lineage>
        <taxon>Eukaryota</taxon>
        <taxon>Fungi</taxon>
        <taxon>Dikarya</taxon>
        <taxon>Basidiomycota</taxon>
        <taxon>Agaricomycotina</taxon>
        <taxon>Agaricomycetes</taxon>
        <taxon>Agaricomycetidae</taxon>
        <taxon>Boletales</taxon>
        <taxon>Suillineae</taxon>
        <taxon>Rhizopogonaceae</taxon>
        <taxon>Rhizopogon</taxon>
    </lineage>
</organism>
<feature type="region of interest" description="Disordered" evidence="4">
    <location>
        <begin position="179"/>
        <end position="211"/>
    </location>
</feature>
<evidence type="ECO:0000313" key="7">
    <source>
        <dbReference type="Proteomes" id="UP000092154"/>
    </source>
</evidence>
<keyword evidence="3" id="KW-0645">Protease</keyword>
<dbReference type="InterPro" id="IPR011600">
    <property type="entry name" value="Pept_C14_caspase"/>
</dbReference>
<dbReference type="InterPro" id="IPR050452">
    <property type="entry name" value="Metacaspase"/>
</dbReference>
<protein>
    <recommendedName>
        <fullName evidence="5">Peptidase C14 caspase domain-containing protein</fullName>
    </recommendedName>
</protein>
<dbReference type="OrthoDB" id="3223806at2759"/>
<dbReference type="GO" id="GO:0006915">
    <property type="term" value="P:apoptotic process"/>
    <property type="evidence" value="ECO:0007669"/>
    <property type="project" value="UniProtKB-KW"/>
</dbReference>
<dbReference type="Pfam" id="PF00656">
    <property type="entry name" value="Peptidase_C14"/>
    <property type="match status" value="1"/>
</dbReference>
<dbReference type="GO" id="GO:0005737">
    <property type="term" value="C:cytoplasm"/>
    <property type="evidence" value="ECO:0007669"/>
    <property type="project" value="TreeGrafter"/>
</dbReference>
<feature type="domain" description="Peptidase C14 caspase" evidence="5">
    <location>
        <begin position="10"/>
        <end position="297"/>
    </location>
</feature>
<gene>
    <name evidence="6" type="ORF">K503DRAFT_594774</name>
</gene>
<keyword evidence="2" id="KW-0053">Apoptosis</keyword>
<dbReference type="PANTHER" id="PTHR48104">
    <property type="entry name" value="METACASPASE-4"/>
    <property type="match status" value="1"/>
</dbReference>
<dbReference type="SUPFAM" id="SSF52129">
    <property type="entry name" value="Caspase-like"/>
    <property type="match status" value="1"/>
</dbReference>
<dbReference type="GO" id="GO:0004197">
    <property type="term" value="F:cysteine-type endopeptidase activity"/>
    <property type="evidence" value="ECO:0007669"/>
    <property type="project" value="InterPro"/>
</dbReference>